<feature type="region of interest" description="Disordered" evidence="1">
    <location>
        <begin position="181"/>
        <end position="337"/>
    </location>
</feature>
<feature type="compositionally biased region" description="Basic and acidic residues" evidence="1">
    <location>
        <begin position="194"/>
        <end position="207"/>
    </location>
</feature>
<feature type="region of interest" description="Disordered" evidence="1">
    <location>
        <begin position="1"/>
        <end position="114"/>
    </location>
</feature>
<evidence type="ECO:0000256" key="2">
    <source>
        <dbReference type="SAM" id="Phobius"/>
    </source>
</evidence>
<organism evidence="4 5">
    <name type="scientific">Kwoniella newhampshirensis</name>
    <dbReference type="NCBI Taxonomy" id="1651941"/>
    <lineage>
        <taxon>Eukaryota</taxon>
        <taxon>Fungi</taxon>
        <taxon>Dikarya</taxon>
        <taxon>Basidiomycota</taxon>
        <taxon>Agaricomycotina</taxon>
        <taxon>Tremellomycetes</taxon>
        <taxon>Tremellales</taxon>
        <taxon>Cryptococcaceae</taxon>
        <taxon>Kwoniella</taxon>
    </lineage>
</organism>
<sequence length="950" mass="105053">MADRETRSSLLSPLSPPDRSSLPFQYSTARPPTGFSEVETAWSQPSHAIPPVSPSPPPPLPYPLYQPSKSRPSQRVSHAENPFGGIEEEYQEAEDGQSTLTGDLYQRSDWNGGDHDQDLGTAWIKRSWAGPKTSGVLQGFEDPTTIDGWEWSRMSHETENGRISAASPADKGVEYAYDQDAIMDSPNEMTPAPERGRRDEQVNRESSSKSTLPSVLDLERLGSIRPPQRQSMSHVPLQASKLPEASTITGPNSAREIKNIDKSDPFADSSELVTQGNRSDPSTRRRSHYIAQTTPDFRPHSQDMSRGRGPADPRDKGGPQANNNYGGQWKGMSDLTPNLISPEAQERLGRMSVAPARYSLPPKQRNIILGRRKQRSKLDEVENPGSINDEKNSHSSSKEVEPLSEKKKSWSRRIQSSRIVRFHTKWKPFITPLNTLAAVIPLTICINSVGGKGSSELVKVDKGVFDVSEAGDKDVGLGSWGWCAFSNGTSQCQAYGDGDFATSSGSIRIPGSPTLSNLSSLLTALTTITWLLVLFQLITAFLHWYLFFALSLPFTHLVDSTITTTNEDRAEDEAGKNKADIKRMKEVKVRAELVAEVGLRVQCERPPYEGYQWVWWAWWAHRRGPVGPIFALTIGLLSLITFVEAVLFKIAIEKATKSTGVHLGKAASLPLMTLLNILEPFIESIKYLFNPRSKLNTFLNPPSPSPTVLLLPASEKKMRHVRPNTNASSFFAPRQTAIGQPHSRSHPRKHNHNRGGEGAISPQTAYPLLSPPPSQIRRHPSTGSQTALNLDLDLELDPETIRWLAAYPTDEELVPLISDLRSGRDNDDFILSDVGLLYLRPTPGDPDREGREGDEGGAALLVPPKGTIRKELIEDAHLDPDPSSSSLSETNHGGMAHNDVEATMEILSRTFWWNGMDLDVREWVERCKVCKERERKGNQAGLTGVSLDGD</sequence>
<keyword evidence="2" id="KW-0472">Membrane</keyword>
<keyword evidence="5" id="KW-1185">Reference proteome</keyword>
<feature type="compositionally biased region" description="Basic and acidic residues" evidence="1">
    <location>
        <begin position="255"/>
        <end position="265"/>
    </location>
</feature>
<evidence type="ECO:0000256" key="1">
    <source>
        <dbReference type="SAM" id="MobiDB-lite"/>
    </source>
</evidence>
<dbReference type="AlphaFoldDB" id="A0AAW0YFA2"/>
<feature type="compositionally biased region" description="Polar residues" evidence="1">
    <location>
        <begin position="271"/>
        <end position="280"/>
    </location>
</feature>
<reference evidence="4 5" key="1">
    <citation type="journal article" date="2024" name="bioRxiv">
        <title>Comparative genomics of Cryptococcus and Kwoniella reveals pathogenesis evolution and contrasting karyotype dynamics via intercentromeric recombination or chromosome fusion.</title>
        <authorList>
            <person name="Coelho M.A."/>
            <person name="David-Palma M."/>
            <person name="Shea T."/>
            <person name="Bowers K."/>
            <person name="McGinley-Smith S."/>
            <person name="Mohammad A.W."/>
            <person name="Gnirke A."/>
            <person name="Yurkov A.M."/>
            <person name="Nowrousian M."/>
            <person name="Sun S."/>
            <person name="Cuomo C.A."/>
            <person name="Heitman J."/>
        </authorList>
    </citation>
    <scope>NUCLEOTIDE SEQUENCE [LARGE SCALE GENOMIC DNA]</scope>
    <source>
        <strain evidence="4 5">CBS 13917</strain>
    </source>
</reference>
<feature type="compositionally biased region" description="Basic and acidic residues" evidence="1">
    <location>
        <begin position="845"/>
        <end position="854"/>
    </location>
</feature>
<feature type="region of interest" description="Disordered" evidence="1">
    <location>
        <begin position="735"/>
        <end position="765"/>
    </location>
</feature>
<evidence type="ECO:0000313" key="5">
    <source>
        <dbReference type="Proteomes" id="UP001388673"/>
    </source>
</evidence>
<feature type="region of interest" description="Disordered" evidence="1">
    <location>
        <begin position="364"/>
        <end position="408"/>
    </location>
</feature>
<dbReference type="GeneID" id="92183371"/>
<dbReference type="KEGG" id="kne:92183371"/>
<feature type="region of interest" description="Disordered" evidence="1">
    <location>
        <begin position="841"/>
        <end position="861"/>
    </location>
</feature>
<gene>
    <name evidence="4" type="ORF">IAR55_006113</name>
</gene>
<feature type="compositionally biased region" description="Acidic residues" evidence="1">
    <location>
        <begin position="86"/>
        <end position="95"/>
    </location>
</feature>
<feature type="transmembrane region" description="Helical" evidence="2">
    <location>
        <begin position="629"/>
        <end position="648"/>
    </location>
</feature>
<dbReference type="RefSeq" id="XP_066800208.1">
    <property type="nucleotide sequence ID" value="XM_066949200.1"/>
</dbReference>
<feature type="compositionally biased region" description="Basic and acidic residues" evidence="1">
    <location>
        <begin position="297"/>
        <end position="317"/>
    </location>
</feature>
<dbReference type="Proteomes" id="UP001388673">
    <property type="component" value="Unassembled WGS sequence"/>
</dbReference>
<evidence type="ECO:0000259" key="3">
    <source>
        <dbReference type="Pfam" id="PF17921"/>
    </source>
</evidence>
<feature type="compositionally biased region" description="Basic residues" evidence="1">
    <location>
        <begin position="743"/>
        <end position="753"/>
    </location>
</feature>
<proteinExistence type="predicted"/>
<feature type="compositionally biased region" description="Basic and acidic residues" evidence="1">
    <location>
        <begin position="388"/>
        <end position="408"/>
    </location>
</feature>
<feature type="domain" description="Integrase zinc-binding" evidence="3">
    <location>
        <begin position="889"/>
        <end position="934"/>
    </location>
</feature>
<dbReference type="Gene3D" id="1.10.340.70">
    <property type="match status" value="1"/>
</dbReference>
<dbReference type="InterPro" id="IPR041588">
    <property type="entry name" value="Integrase_H2C2"/>
</dbReference>
<comment type="caution">
    <text evidence="4">The sequence shown here is derived from an EMBL/GenBank/DDBJ whole genome shotgun (WGS) entry which is preliminary data.</text>
</comment>
<feature type="compositionally biased region" description="Pro residues" evidence="1">
    <location>
        <begin position="51"/>
        <end position="64"/>
    </location>
</feature>
<feature type="transmembrane region" description="Helical" evidence="2">
    <location>
        <begin position="521"/>
        <end position="546"/>
    </location>
</feature>
<dbReference type="EMBL" id="JBCAWK010000012">
    <property type="protein sequence ID" value="KAK8845400.1"/>
    <property type="molecule type" value="Genomic_DNA"/>
</dbReference>
<protein>
    <recommendedName>
        <fullName evidence="3">Integrase zinc-binding domain-containing protein</fullName>
    </recommendedName>
</protein>
<accession>A0AAW0YFA2</accession>
<name>A0AAW0YFA2_9TREE</name>
<dbReference type="Pfam" id="PF17921">
    <property type="entry name" value="Integrase_H2C2"/>
    <property type="match status" value="1"/>
</dbReference>
<evidence type="ECO:0000313" key="4">
    <source>
        <dbReference type="EMBL" id="KAK8845400.1"/>
    </source>
</evidence>
<keyword evidence="2" id="KW-0812">Transmembrane</keyword>
<feature type="compositionally biased region" description="Low complexity" evidence="1">
    <location>
        <begin position="8"/>
        <end position="23"/>
    </location>
</feature>
<keyword evidence="2" id="KW-1133">Transmembrane helix</keyword>